<evidence type="ECO:0000256" key="1">
    <source>
        <dbReference type="ARBA" id="ARBA00000085"/>
    </source>
</evidence>
<proteinExistence type="predicted"/>
<dbReference type="InterPro" id="IPR036890">
    <property type="entry name" value="HATPase_C_sf"/>
</dbReference>
<dbReference type="PANTHER" id="PTHR45436">
    <property type="entry name" value="SENSOR HISTIDINE KINASE YKOH"/>
    <property type="match status" value="1"/>
</dbReference>
<keyword evidence="4" id="KW-0597">Phosphoprotein</keyword>
<keyword evidence="8 15" id="KW-0418">Kinase</keyword>
<dbReference type="InterPro" id="IPR003661">
    <property type="entry name" value="HisK_dim/P_dom"/>
</dbReference>
<evidence type="ECO:0000256" key="10">
    <source>
        <dbReference type="ARBA" id="ARBA00022989"/>
    </source>
</evidence>
<dbReference type="Gene3D" id="1.10.287.130">
    <property type="match status" value="1"/>
</dbReference>
<dbReference type="InterPro" id="IPR004358">
    <property type="entry name" value="Sig_transdc_His_kin-like_C"/>
</dbReference>
<feature type="transmembrane region" description="Helical" evidence="13">
    <location>
        <begin position="152"/>
        <end position="170"/>
    </location>
</feature>
<dbReference type="PANTHER" id="PTHR45436:SF14">
    <property type="entry name" value="SENSOR PROTEIN QSEC"/>
    <property type="match status" value="1"/>
</dbReference>
<dbReference type="RefSeq" id="WP_004870587.1">
    <property type="nucleotide sequence ID" value="NZ_CP005986.1"/>
</dbReference>
<evidence type="ECO:0000256" key="4">
    <source>
        <dbReference type="ARBA" id="ARBA00022553"/>
    </source>
</evidence>
<dbReference type="AlphaFoldDB" id="A0A059ZRT9"/>
<dbReference type="InterPro" id="IPR005467">
    <property type="entry name" value="His_kinase_dom"/>
</dbReference>
<keyword evidence="10 13" id="KW-1133">Transmembrane helix</keyword>
<dbReference type="SMART" id="SM00387">
    <property type="entry name" value="HATPase_c"/>
    <property type="match status" value="1"/>
</dbReference>
<dbReference type="Pfam" id="PF02518">
    <property type="entry name" value="HATPase_c"/>
    <property type="match status" value="1"/>
</dbReference>
<evidence type="ECO:0000256" key="11">
    <source>
        <dbReference type="ARBA" id="ARBA00023012"/>
    </source>
</evidence>
<evidence type="ECO:0000256" key="13">
    <source>
        <dbReference type="SAM" id="Phobius"/>
    </source>
</evidence>
<keyword evidence="11" id="KW-0902">Two-component regulatory system</keyword>
<dbReference type="InterPro" id="IPR050428">
    <property type="entry name" value="TCS_sensor_his_kinase"/>
</dbReference>
<reference evidence="15 16" key="1">
    <citation type="journal article" date="2009" name="J. Bacteriol.">
        <title>Draft genome sequence of the extremely acidophilic bacterium Acidithiobacillus caldus ATCC 51756 reveals metabolic versatility in the genus Acidithiobacillus.</title>
        <authorList>
            <person name="Valdes J."/>
            <person name="Quatrini R."/>
            <person name="Hallberg K."/>
            <person name="Dopson M."/>
            <person name="Valenzuela P.D."/>
            <person name="Holmes D.S."/>
        </authorList>
    </citation>
    <scope>NUCLEOTIDE SEQUENCE [LARGE SCALE GENOMIC DNA]</scope>
    <source>
        <strain evidence="16">ATCC 51756 / DSM 8584 / KU</strain>
    </source>
</reference>
<dbReference type="InterPro" id="IPR003594">
    <property type="entry name" value="HATPase_dom"/>
</dbReference>
<dbReference type="CDD" id="cd00082">
    <property type="entry name" value="HisKA"/>
    <property type="match status" value="1"/>
</dbReference>
<dbReference type="EMBL" id="CP005986">
    <property type="protein sequence ID" value="AIA54370.1"/>
    <property type="molecule type" value="Genomic_DNA"/>
</dbReference>
<evidence type="ECO:0000313" key="15">
    <source>
        <dbReference type="EMBL" id="AIA54370.1"/>
    </source>
</evidence>
<keyword evidence="6 13" id="KW-0812">Transmembrane</keyword>
<organism evidence="15 16">
    <name type="scientific">Acidithiobacillus caldus (strain ATCC 51756 / DSM 8584 / KU)</name>
    <dbReference type="NCBI Taxonomy" id="637389"/>
    <lineage>
        <taxon>Bacteria</taxon>
        <taxon>Pseudomonadati</taxon>
        <taxon>Pseudomonadota</taxon>
        <taxon>Acidithiobacillia</taxon>
        <taxon>Acidithiobacillales</taxon>
        <taxon>Acidithiobacillaceae</taxon>
        <taxon>Acidithiobacillus</taxon>
    </lineage>
</organism>
<feature type="domain" description="Histidine kinase" evidence="14">
    <location>
        <begin position="231"/>
        <end position="442"/>
    </location>
</feature>
<dbReference type="GO" id="GO:0005886">
    <property type="term" value="C:plasma membrane"/>
    <property type="evidence" value="ECO:0007669"/>
    <property type="project" value="TreeGrafter"/>
</dbReference>
<keyword evidence="9" id="KW-0067">ATP-binding</keyword>
<keyword evidence="5" id="KW-0808">Transferase</keyword>
<feature type="transmembrane region" description="Helical" evidence="13">
    <location>
        <begin position="21"/>
        <end position="44"/>
    </location>
</feature>
<keyword evidence="7" id="KW-0547">Nucleotide-binding</keyword>
<comment type="subcellular location">
    <subcellularLocation>
        <location evidence="2">Membrane</location>
        <topology evidence="2">Multi-pass membrane protein</topology>
    </subcellularLocation>
</comment>
<dbReference type="SMART" id="SM00388">
    <property type="entry name" value="HisKA"/>
    <property type="match status" value="1"/>
</dbReference>
<dbReference type="InterPro" id="IPR036097">
    <property type="entry name" value="HisK_dim/P_sf"/>
</dbReference>
<keyword evidence="12 13" id="KW-0472">Membrane</keyword>
<evidence type="ECO:0000256" key="5">
    <source>
        <dbReference type="ARBA" id="ARBA00022679"/>
    </source>
</evidence>
<dbReference type="SUPFAM" id="SSF55874">
    <property type="entry name" value="ATPase domain of HSP90 chaperone/DNA topoisomerase II/histidine kinase"/>
    <property type="match status" value="1"/>
</dbReference>
<dbReference type="SUPFAM" id="SSF47384">
    <property type="entry name" value="Homodimeric domain of signal transducing histidine kinase"/>
    <property type="match status" value="1"/>
</dbReference>
<protein>
    <recommendedName>
        <fullName evidence="3">histidine kinase</fullName>
        <ecNumber evidence="3">2.7.13.3</ecNumber>
    </recommendedName>
</protein>
<dbReference type="GO" id="GO:0000155">
    <property type="term" value="F:phosphorelay sensor kinase activity"/>
    <property type="evidence" value="ECO:0007669"/>
    <property type="project" value="InterPro"/>
</dbReference>
<evidence type="ECO:0000313" key="16">
    <source>
        <dbReference type="Proteomes" id="UP000005522"/>
    </source>
</evidence>
<dbReference type="Gene3D" id="3.30.565.10">
    <property type="entry name" value="Histidine kinase-like ATPase, C-terminal domain"/>
    <property type="match status" value="1"/>
</dbReference>
<evidence type="ECO:0000256" key="9">
    <source>
        <dbReference type="ARBA" id="ARBA00022840"/>
    </source>
</evidence>
<sequence>MSTKTGRDALRSGDFSLRRRLSWALVVWILGAGVLAAVASYLLAYRDAQEMQDNVLAQTARYVSLAAAASPSPERLYGDIDRDNRLLVERLGDPNSPHPLPASLGPGFHTLKLGERHWRVFVRPNPEGVGLAVLQPTQLRAEAAEDGAERTLWPFLILLPFLVLVSWLLVDRALAPLREMADYLERQPAEAPLHWPQRRVPAELRPFLDAISHLLQRIGELRQRERRFVADAAHQLRTPLAALSLQLDNARNAQAIGLCRQRLEQVDKGLERARHLLDQLLSLERQESRATIWQHFALEPFLHRLLAERGPIAEARRIDLGLAAPAGLSLDADPIALETLLANALDNALQYGPPMSQVTLRVVESDTALEFVVEDEGPGIPGPLRQRVFDPFFRLPESPGEGSGLGLAIIRAAAARLGGTIELADGAQGRGLRLIYRHPRGTAPAVETRHAP</sequence>
<evidence type="ECO:0000259" key="14">
    <source>
        <dbReference type="PROSITE" id="PS50109"/>
    </source>
</evidence>
<dbReference type="CDD" id="cd00075">
    <property type="entry name" value="HATPase"/>
    <property type="match status" value="1"/>
</dbReference>
<dbReference type="KEGG" id="acz:Acaty_c0482"/>
<accession>A0A059ZRT9</accession>
<evidence type="ECO:0000256" key="12">
    <source>
        <dbReference type="ARBA" id="ARBA00023136"/>
    </source>
</evidence>
<evidence type="ECO:0000256" key="6">
    <source>
        <dbReference type="ARBA" id="ARBA00022692"/>
    </source>
</evidence>
<comment type="catalytic activity">
    <reaction evidence="1">
        <text>ATP + protein L-histidine = ADP + protein N-phospho-L-histidine.</text>
        <dbReference type="EC" id="2.7.13.3"/>
    </reaction>
</comment>
<name>A0A059ZRT9_ACICK</name>
<evidence type="ECO:0000256" key="7">
    <source>
        <dbReference type="ARBA" id="ARBA00022741"/>
    </source>
</evidence>
<dbReference type="HOGENOM" id="CLU_000445_89_37_6"/>
<evidence type="ECO:0000256" key="8">
    <source>
        <dbReference type="ARBA" id="ARBA00022777"/>
    </source>
</evidence>
<dbReference type="PROSITE" id="PS50109">
    <property type="entry name" value="HIS_KIN"/>
    <property type="match status" value="1"/>
</dbReference>
<evidence type="ECO:0000256" key="2">
    <source>
        <dbReference type="ARBA" id="ARBA00004141"/>
    </source>
</evidence>
<dbReference type="Proteomes" id="UP000005522">
    <property type="component" value="Chromosome"/>
</dbReference>
<gene>
    <name evidence="15" type="ORF">Acaty_c0482</name>
</gene>
<dbReference type="eggNOG" id="COG2205">
    <property type="taxonomic scope" value="Bacteria"/>
</dbReference>
<dbReference type="Pfam" id="PF00512">
    <property type="entry name" value="HisKA"/>
    <property type="match status" value="1"/>
</dbReference>
<dbReference type="EC" id="2.7.13.3" evidence="3"/>
<dbReference type="GO" id="GO:0005524">
    <property type="term" value="F:ATP binding"/>
    <property type="evidence" value="ECO:0007669"/>
    <property type="project" value="UniProtKB-KW"/>
</dbReference>
<evidence type="ECO:0000256" key="3">
    <source>
        <dbReference type="ARBA" id="ARBA00012438"/>
    </source>
</evidence>
<dbReference type="PRINTS" id="PR00344">
    <property type="entry name" value="BCTRLSENSOR"/>
</dbReference>